<evidence type="ECO:0000313" key="3">
    <source>
        <dbReference type="EMBL" id="THY79844.1"/>
    </source>
</evidence>
<keyword evidence="1" id="KW-0812">Transmembrane</keyword>
<dbReference type="Proteomes" id="UP000305064">
    <property type="component" value="Unassembled WGS sequence"/>
</dbReference>
<feature type="transmembrane region" description="Helical" evidence="1">
    <location>
        <begin position="6"/>
        <end position="27"/>
    </location>
</feature>
<gene>
    <name evidence="3" type="ORF">D6C94_00048</name>
    <name evidence="2" type="ORF">D6D20_07937</name>
</gene>
<evidence type="ECO:0000313" key="5">
    <source>
        <dbReference type="Proteomes" id="UP000310421"/>
    </source>
</evidence>
<dbReference type="EMBL" id="QZAN01000118">
    <property type="protein sequence ID" value="THW57456.1"/>
    <property type="molecule type" value="Genomic_DNA"/>
</dbReference>
<comment type="caution">
    <text evidence="2">The sequence shown here is derived from an EMBL/GenBank/DDBJ whole genome shotgun (WGS) entry which is preliminary data.</text>
</comment>
<keyword evidence="1" id="KW-0472">Membrane</keyword>
<dbReference type="EMBL" id="QZBJ01000001">
    <property type="protein sequence ID" value="THY79844.1"/>
    <property type="molecule type" value="Genomic_DNA"/>
</dbReference>
<reference evidence="4 5" key="1">
    <citation type="submission" date="2018-10" db="EMBL/GenBank/DDBJ databases">
        <title>Fifty Aureobasidium pullulans genomes reveal a recombining polyextremotolerant generalist.</title>
        <authorList>
            <person name="Gostincar C."/>
            <person name="Turk M."/>
            <person name="Zajc J."/>
            <person name="Gunde-Cimerman N."/>
        </authorList>
    </citation>
    <scope>NUCLEOTIDE SEQUENCE [LARGE SCALE GENOMIC DNA]</scope>
    <source>
        <strain evidence="2 5">EXF-10751</strain>
        <strain evidence="3 4">EXF-4256</strain>
    </source>
</reference>
<accession>A0A4S9V3A8</accession>
<evidence type="ECO:0000313" key="4">
    <source>
        <dbReference type="Proteomes" id="UP000305064"/>
    </source>
</evidence>
<organism evidence="2 5">
    <name type="scientific">Aureobasidium pullulans</name>
    <name type="common">Black yeast</name>
    <name type="synonym">Pullularia pullulans</name>
    <dbReference type="NCBI Taxonomy" id="5580"/>
    <lineage>
        <taxon>Eukaryota</taxon>
        <taxon>Fungi</taxon>
        <taxon>Dikarya</taxon>
        <taxon>Ascomycota</taxon>
        <taxon>Pezizomycotina</taxon>
        <taxon>Dothideomycetes</taxon>
        <taxon>Dothideomycetidae</taxon>
        <taxon>Dothideales</taxon>
        <taxon>Saccotheciaceae</taxon>
        <taxon>Aureobasidium</taxon>
    </lineage>
</organism>
<protein>
    <submittedName>
        <fullName evidence="2">Uncharacterized protein</fullName>
    </submittedName>
</protein>
<keyword evidence="1" id="KW-1133">Transmembrane helix</keyword>
<dbReference type="AlphaFoldDB" id="A0A4S9V3A8"/>
<evidence type="ECO:0000313" key="2">
    <source>
        <dbReference type="EMBL" id="THW57456.1"/>
    </source>
</evidence>
<evidence type="ECO:0000256" key="1">
    <source>
        <dbReference type="SAM" id="Phobius"/>
    </source>
</evidence>
<sequence>MGALSPSATIIIVLVCCACLVVVIAAVGRHYYGDINDAEANYKVSPEQAEYMRGVKQRNVETILPRYHGRGAGG</sequence>
<dbReference type="Proteomes" id="UP000310421">
    <property type="component" value="Unassembled WGS sequence"/>
</dbReference>
<name>A0A4S9V3A8_AURPU</name>
<proteinExistence type="predicted"/>